<evidence type="ECO:0000313" key="2">
    <source>
        <dbReference type="Proteomes" id="UP000000483"/>
    </source>
</evidence>
<sequence>MPALEKMGVMCINKEIQGVCQNCLWLEWNPQLKRCNNYNTCVCRLGQRAVSYNYEPLQPMFLALKDPYL</sequence>
<keyword evidence="2" id="KW-1185">Reference proteome</keyword>
<dbReference type="EMBL" id="CP002629">
    <property type="protein sequence ID" value="AEB09214.1"/>
    <property type="molecule type" value="Genomic_DNA"/>
</dbReference>
<gene>
    <name evidence="1" type="ordered locus">Desac_1357</name>
</gene>
<proteinExistence type="predicted"/>
<dbReference type="AlphaFoldDB" id="F2NHM7"/>
<evidence type="ECO:0000313" key="1">
    <source>
        <dbReference type="EMBL" id="AEB09214.1"/>
    </source>
</evidence>
<reference evidence="2" key="2">
    <citation type="submission" date="2011-03" db="EMBL/GenBank/DDBJ databases">
        <title>The complete genome of Desulfobacca acetoxidans DSM 11109.</title>
        <authorList>
            <consortium name="US DOE Joint Genome Institute (JGI-PGF)"/>
            <person name="Lucas S."/>
            <person name="Copeland A."/>
            <person name="Lapidus A."/>
            <person name="Bruce D."/>
            <person name="Goodwin L."/>
            <person name="Pitluck S."/>
            <person name="Peters L."/>
            <person name="Kyrpides N."/>
            <person name="Mavromatis K."/>
            <person name="Ivanova N."/>
            <person name="Ovchinnikova G."/>
            <person name="Teshima H."/>
            <person name="Detter J.C."/>
            <person name="Han C."/>
            <person name="Land M."/>
            <person name="Hauser L."/>
            <person name="Markowitz V."/>
            <person name="Cheng J.-F."/>
            <person name="Hugenholtz P."/>
            <person name="Woyke T."/>
            <person name="Wu D."/>
            <person name="Spring S."/>
            <person name="Schueler E."/>
            <person name="Brambilla E."/>
            <person name="Klenk H.-P."/>
            <person name="Eisen J.A."/>
        </authorList>
    </citation>
    <scope>NUCLEOTIDE SEQUENCE [LARGE SCALE GENOMIC DNA]</scope>
    <source>
        <strain evidence="2">ATCC 700848 / DSM 11109 / ASRB2</strain>
    </source>
</reference>
<dbReference type="RefSeq" id="WP_013706326.1">
    <property type="nucleotide sequence ID" value="NC_015388.1"/>
</dbReference>
<accession>F2NHM7</accession>
<dbReference type="HOGENOM" id="CLU_2769031_0_0_7"/>
<name>F2NHM7_DESAR</name>
<protein>
    <submittedName>
        <fullName evidence="1">Uncharacterized protein</fullName>
    </submittedName>
</protein>
<organism evidence="1 2">
    <name type="scientific">Desulfobacca acetoxidans (strain ATCC 700848 / DSM 11109 / ASRB2)</name>
    <dbReference type="NCBI Taxonomy" id="880072"/>
    <lineage>
        <taxon>Bacteria</taxon>
        <taxon>Pseudomonadati</taxon>
        <taxon>Thermodesulfobacteriota</taxon>
        <taxon>Desulfobaccia</taxon>
        <taxon>Desulfobaccales</taxon>
        <taxon>Desulfobaccaceae</taxon>
        <taxon>Desulfobacca</taxon>
    </lineage>
</organism>
<dbReference type="KEGG" id="dao:Desac_1357"/>
<reference evidence="1 2" key="1">
    <citation type="journal article" date="2011" name="Stand. Genomic Sci.">
        <title>Complete genome sequence of the acetate-degrading sulfate reducer Desulfobacca acetoxidans type strain (ASRB2).</title>
        <authorList>
            <person name="Goker M."/>
            <person name="Teshima H."/>
            <person name="Lapidus A."/>
            <person name="Nolan M."/>
            <person name="Lucas S."/>
            <person name="Hammon N."/>
            <person name="Deshpande S."/>
            <person name="Cheng J.F."/>
            <person name="Tapia R."/>
            <person name="Han C."/>
            <person name="Goodwin L."/>
            <person name="Pitluck S."/>
            <person name="Huntemann M."/>
            <person name="Liolios K."/>
            <person name="Ivanova N."/>
            <person name="Pagani I."/>
            <person name="Mavromatis K."/>
            <person name="Ovchinikova G."/>
            <person name="Pati A."/>
            <person name="Chen A."/>
            <person name="Palaniappan K."/>
            <person name="Land M."/>
            <person name="Hauser L."/>
            <person name="Brambilla E.M."/>
            <person name="Rohde M."/>
            <person name="Spring S."/>
            <person name="Detter J.C."/>
            <person name="Woyke T."/>
            <person name="Bristow J."/>
            <person name="Eisen J.A."/>
            <person name="Markowitz V."/>
            <person name="Hugenholtz P."/>
            <person name="Kyrpides N.C."/>
            <person name="Klenk H.P."/>
        </authorList>
    </citation>
    <scope>NUCLEOTIDE SEQUENCE [LARGE SCALE GENOMIC DNA]</scope>
    <source>
        <strain evidence="2">ATCC 700848 / DSM 11109 / ASRB2</strain>
    </source>
</reference>
<dbReference type="Proteomes" id="UP000000483">
    <property type="component" value="Chromosome"/>
</dbReference>